<evidence type="ECO:0000256" key="4">
    <source>
        <dbReference type="ARBA" id="ARBA00022475"/>
    </source>
</evidence>
<gene>
    <name evidence="9" type="ORF">EFW17_14840</name>
</gene>
<evidence type="ECO:0000313" key="9">
    <source>
        <dbReference type="EMBL" id="RNL83872.1"/>
    </source>
</evidence>
<sequence>MMLVDLALAALGAVFVMGVVRLVRGPTTADRAIAADLCFFAFVGAAALVGLRVGSVWVFDVVLAGTLTAFIATVWLARLVGGGEGL</sequence>
<comment type="caution">
    <text evidence="9">The sequence shown here is derived from an EMBL/GenBank/DDBJ whole genome shotgun (WGS) entry which is preliminary data.</text>
</comment>
<keyword evidence="5 8" id="KW-0812">Transmembrane</keyword>
<name>A0A3N0E7N9_9ACTN</name>
<dbReference type="AlphaFoldDB" id="A0A3N0E7N9"/>
<organism evidence="9 10">
    <name type="scientific">Halostreptopolyspora alba</name>
    <dbReference type="NCBI Taxonomy" id="2487137"/>
    <lineage>
        <taxon>Bacteria</taxon>
        <taxon>Bacillati</taxon>
        <taxon>Actinomycetota</taxon>
        <taxon>Actinomycetes</taxon>
        <taxon>Streptosporangiales</taxon>
        <taxon>Nocardiopsidaceae</taxon>
        <taxon>Halostreptopolyspora</taxon>
    </lineage>
</organism>
<evidence type="ECO:0000256" key="6">
    <source>
        <dbReference type="ARBA" id="ARBA00022989"/>
    </source>
</evidence>
<comment type="similarity">
    <text evidence="2">Belongs to the CPA3 antiporters (TC 2.A.63) subunit F family.</text>
</comment>
<dbReference type="Pfam" id="PF04066">
    <property type="entry name" value="MrpF_PhaF"/>
    <property type="match status" value="1"/>
</dbReference>
<evidence type="ECO:0000256" key="5">
    <source>
        <dbReference type="ARBA" id="ARBA00022692"/>
    </source>
</evidence>
<reference evidence="9 10" key="1">
    <citation type="submission" date="2018-11" db="EMBL/GenBank/DDBJ databases">
        <title>The genome draft of YIM 96095.</title>
        <authorList>
            <person name="Tang S.-K."/>
            <person name="Chunyu W.-X."/>
            <person name="Feng Y.-Z."/>
        </authorList>
    </citation>
    <scope>NUCLEOTIDE SEQUENCE [LARGE SCALE GENOMIC DNA]</scope>
    <source>
        <strain evidence="9 10">YIM 96095</strain>
    </source>
</reference>
<dbReference type="InterPro" id="IPR007208">
    <property type="entry name" value="MrpF/PhaF-like"/>
</dbReference>
<keyword evidence="6 8" id="KW-1133">Transmembrane helix</keyword>
<accession>A0A3N0E7N9</accession>
<dbReference type="GO" id="GO:0005886">
    <property type="term" value="C:plasma membrane"/>
    <property type="evidence" value="ECO:0007669"/>
    <property type="project" value="UniProtKB-SubCell"/>
</dbReference>
<evidence type="ECO:0000256" key="7">
    <source>
        <dbReference type="ARBA" id="ARBA00023136"/>
    </source>
</evidence>
<proteinExistence type="inferred from homology"/>
<dbReference type="RefSeq" id="WP_123201986.1">
    <property type="nucleotide sequence ID" value="NZ_RJMB01000014.1"/>
</dbReference>
<keyword evidence="4" id="KW-1003">Cell membrane</keyword>
<dbReference type="PANTHER" id="PTHR34702:SF1">
    <property type="entry name" value="NA(+)_H(+) ANTIPORTER SUBUNIT F"/>
    <property type="match status" value="1"/>
</dbReference>
<dbReference type="OrthoDB" id="3402829at2"/>
<evidence type="ECO:0000256" key="8">
    <source>
        <dbReference type="SAM" id="Phobius"/>
    </source>
</evidence>
<evidence type="ECO:0000256" key="3">
    <source>
        <dbReference type="ARBA" id="ARBA00022448"/>
    </source>
</evidence>
<protein>
    <submittedName>
        <fullName evidence="9">Pesticidal protein Cry26Aa</fullName>
    </submittedName>
</protein>
<keyword evidence="7 8" id="KW-0472">Membrane</keyword>
<dbReference type="PANTHER" id="PTHR34702">
    <property type="entry name" value="NA(+)/H(+) ANTIPORTER SUBUNIT F1"/>
    <property type="match status" value="1"/>
</dbReference>
<evidence type="ECO:0000256" key="2">
    <source>
        <dbReference type="ARBA" id="ARBA00009212"/>
    </source>
</evidence>
<evidence type="ECO:0000313" key="10">
    <source>
        <dbReference type="Proteomes" id="UP000269198"/>
    </source>
</evidence>
<dbReference type="EMBL" id="RJMB01000014">
    <property type="protein sequence ID" value="RNL83872.1"/>
    <property type="molecule type" value="Genomic_DNA"/>
</dbReference>
<comment type="subcellular location">
    <subcellularLocation>
        <location evidence="1">Cell membrane</location>
        <topology evidence="1">Multi-pass membrane protein</topology>
    </subcellularLocation>
</comment>
<evidence type="ECO:0000256" key="1">
    <source>
        <dbReference type="ARBA" id="ARBA00004651"/>
    </source>
</evidence>
<keyword evidence="10" id="KW-1185">Reference proteome</keyword>
<feature type="transmembrane region" description="Helical" evidence="8">
    <location>
        <begin position="58"/>
        <end position="77"/>
    </location>
</feature>
<dbReference type="GO" id="GO:0015385">
    <property type="term" value="F:sodium:proton antiporter activity"/>
    <property type="evidence" value="ECO:0007669"/>
    <property type="project" value="TreeGrafter"/>
</dbReference>
<keyword evidence="3" id="KW-0813">Transport</keyword>
<dbReference type="Proteomes" id="UP000269198">
    <property type="component" value="Unassembled WGS sequence"/>
</dbReference>
<feature type="transmembrane region" description="Helical" evidence="8">
    <location>
        <begin position="32"/>
        <end position="51"/>
    </location>
</feature>